<reference evidence="1 2" key="1">
    <citation type="submission" date="2024-08" db="EMBL/GenBank/DDBJ databases">
        <authorList>
            <person name="Cucini C."/>
            <person name="Frati F."/>
        </authorList>
    </citation>
    <scope>NUCLEOTIDE SEQUENCE [LARGE SCALE GENOMIC DNA]</scope>
</reference>
<gene>
    <name evidence="1" type="ORF">ODALV1_LOCUS24309</name>
</gene>
<protein>
    <submittedName>
        <fullName evidence="1">Uncharacterized protein</fullName>
    </submittedName>
</protein>
<organism evidence="1 2">
    <name type="scientific">Orchesella dallaii</name>
    <dbReference type="NCBI Taxonomy" id="48710"/>
    <lineage>
        <taxon>Eukaryota</taxon>
        <taxon>Metazoa</taxon>
        <taxon>Ecdysozoa</taxon>
        <taxon>Arthropoda</taxon>
        <taxon>Hexapoda</taxon>
        <taxon>Collembola</taxon>
        <taxon>Entomobryomorpha</taxon>
        <taxon>Entomobryoidea</taxon>
        <taxon>Orchesellidae</taxon>
        <taxon>Orchesellinae</taxon>
        <taxon>Orchesella</taxon>
    </lineage>
</organism>
<name>A0ABP1RNJ3_9HEXA</name>
<accession>A0ABP1RNJ3</accession>
<dbReference type="Proteomes" id="UP001642540">
    <property type="component" value="Unassembled WGS sequence"/>
</dbReference>
<dbReference type="EMBL" id="CAXLJM020000090">
    <property type="protein sequence ID" value="CAL8131760.1"/>
    <property type="molecule type" value="Genomic_DNA"/>
</dbReference>
<sequence length="187" mass="22221">MLSMEDIKVDLLKAMAHVKLIAAQMLAVEATEHPGQTEIEKRVLYETLTELHQKFERILGHRERLMVLWEILWARKLDCIIEKYRSEDGIDDLPIPKDLLSKLESIKNLEVMDPTEIRDCWMGKIEYFEQQHLRWQKLYVVYISKIVRALKRKLLRRERLRKKKDEMVIKKGDDVDGDLWTNAAPPN</sequence>
<evidence type="ECO:0000313" key="1">
    <source>
        <dbReference type="EMBL" id="CAL8131760.1"/>
    </source>
</evidence>
<keyword evidence="2" id="KW-1185">Reference proteome</keyword>
<comment type="caution">
    <text evidence="1">The sequence shown here is derived from an EMBL/GenBank/DDBJ whole genome shotgun (WGS) entry which is preliminary data.</text>
</comment>
<proteinExistence type="predicted"/>
<evidence type="ECO:0000313" key="2">
    <source>
        <dbReference type="Proteomes" id="UP001642540"/>
    </source>
</evidence>